<feature type="compositionally biased region" description="Low complexity" evidence="6">
    <location>
        <begin position="130"/>
        <end position="170"/>
    </location>
</feature>
<evidence type="ECO:0000256" key="5">
    <source>
        <dbReference type="ARBA" id="ARBA00022840"/>
    </source>
</evidence>
<dbReference type="GO" id="GO:0003746">
    <property type="term" value="F:translation elongation factor activity"/>
    <property type="evidence" value="ECO:0007669"/>
    <property type="project" value="UniProtKB-KW"/>
</dbReference>
<dbReference type="GO" id="GO:0031037">
    <property type="term" value="P:myosin II filament disassembly"/>
    <property type="evidence" value="ECO:0007669"/>
    <property type="project" value="TreeGrafter"/>
</dbReference>
<keyword evidence="7" id="KW-0251">Elongation factor</keyword>
<sequence>MKWFIFIKSSFVQAFSHFTFERSNHKHMVVDIQGVGDLYTDPQVHSTNLKEYGDANLGTKGMALFFNSHRCNKICESMGLSPFDLSDLEMKRIENQDQLLTNSLTLSKDIACLSVSASDDPPLSSPPYSPCSSYSPNSPNSPHSPPLSASSIESDSMSDSSESSSNFGDSSGDDRSGGEDYFFGSGAYSHRSSSVSIETLAMAKLLRKLSQNQSVLGEIHFVLAELNEMGRFTNQEPDLESATFHLEHAASCFYPKAVKIQAQIYLQLPHDVLSSLSAEDNEENRERGIQCMETASENGDREAMLYMARAFDTGAGLTSESSQSWSEAVRLYEEVIQSMESDTTETTAVQLITDPLSKLYARVAEMYRDGGHGIERDPQKSGDMYNSAAEHAMAEMKGKLANKYFALAEEVWGELEE</sequence>
<feature type="region of interest" description="Disordered" evidence="6">
    <location>
        <begin position="119"/>
        <end position="175"/>
    </location>
</feature>
<dbReference type="PANTHER" id="PTHR45992:SF2">
    <property type="entry name" value="EUKARYOTIC ELONGATION FACTOR 2 KINASE"/>
    <property type="match status" value="1"/>
</dbReference>
<evidence type="ECO:0000256" key="6">
    <source>
        <dbReference type="SAM" id="MobiDB-lite"/>
    </source>
</evidence>
<keyword evidence="1" id="KW-0723">Serine/threonine-protein kinase</keyword>
<dbReference type="Gene3D" id="1.25.40.10">
    <property type="entry name" value="Tetratricopeptide repeat domain"/>
    <property type="match status" value="1"/>
</dbReference>
<keyword evidence="5" id="KW-0067">ATP-binding</keyword>
<evidence type="ECO:0000313" key="8">
    <source>
        <dbReference type="Proteomes" id="UP001152795"/>
    </source>
</evidence>
<dbReference type="Gene3D" id="3.20.200.10">
    <property type="entry name" value="MHCK/EF2 kinase"/>
    <property type="match status" value="1"/>
</dbReference>
<dbReference type="GO" id="GO:0005524">
    <property type="term" value="F:ATP binding"/>
    <property type="evidence" value="ECO:0007669"/>
    <property type="project" value="UniProtKB-KW"/>
</dbReference>
<dbReference type="InterPro" id="IPR011990">
    <property type="entry name" value="TPR-like_helical_dom_sf"/>
</dbReference>
<evidence type="ECO:0000256" key="2">
    <source>
        <dbReference type="ARBA" id="ARBA00022679"/>
    </source>
</evidence>
<dbReference type="InterPro" id="IPR004166">
    <property type="entry name" value="a-kinase_dom"/>
</dbReference>
<dbReference type="PANTHER" id="PTHR45992">
    <property type="entry name" value="EUKARYOTIC ELONGATION FACTOR 2 KINASE-RELATED"/>
    <property type="match status" value="1"/>
</dbReference>
<protein>
    <submittedName>
        <fullName evidence="7">Eukaryotic elongation factor 2 kinase-like</fullName>
    </submittedName>
</protein>
<dbReference type="PROSITE" id="PS51158">
    <property type="entry name" value="ALPHA_KINASE"/>
    <property type="match status" value="1"/>
</dbReference>
<dbReference type="GO" id="GO:1903013">
    <property type="term" value="P:response to differentiation-inducing factor 1"/>
    <property type="evidence" value="ECO:0007669"/>
    <property type="project" value="TreeGrafter"/>
</dbReference>
<dbReference type="InterPro" id="IPR051852">
    <property type="entry name" value="Alpha-type_PK"/>
</dbReference>
<keyword evidence="2" id="KW-0808">Transferase</keyword>
<dbReference type="SUPFAM" id="SSF81901">
    <property type="entry name" value="HCP-like"/>
    <property type="match status" value="1"/>
</dbReference>
<evidence type="ECO:0000256" key="1">
    <source>
        <dbReference type="ARBA" id="ARBA00022527"/>
    </source>
</evidence>
<keyword evidence="4 7" id="KW-0418">Kinase</keyword>
<dbReference type="InterPro" id="IPR011009">
    <property type="entry name" value="Kinase-like_dom_sf"/>
</dbReference>
<gene>
    <name evidence="7" type="ORF">PACLA_8A073548</name>
</gene>
<dbReference type="EMBL" id="CACRXK020002126">
    <property type="protein sequence ID" value="CAB3992801.1"/>
    <property type="molecule type" value="Genomic_DNA"/>
</dbReference>
<keyword evidence="8" id="KW-1185">Reference proteome</keyword>
<dbReference type="SUPFAM" id="SSF56112">
    <property type="entry name" value="Protein kinase-like (PK-like)"/>
    <property type="match status" value="1"/>
</dbReference>
<reference evidence="7" key="1">
    <citation type="submission" date="2020-04" db="EMBL/GenBank/DDBJ databases">
        <authorList>
            <person name="Alioto T."/>
            <person name="Alioto T."/>
            <person name="Gomez Garrido J."/>
        </authorList>
    </citation>
    <scope>NUCLEOTIDE SEQUENCE</scope>
    <source>
        <strain evidence="7">A484AB</strain>
    </source>
</reference>
<keyword evidence="3" id="KW-0547">Nucleotide-binding</keyword>
<dbReference type="OrthoDB" id="301415at2759"/>
<dbReference type="Pfam" id="PF02816">
    <property type="entry name" value="Alpha_kinase"/>
    <property type="match status" value="1"/>
</dbReference>
<accession>A0A7D9HXK3</accession>
<evidence type="ECO:0000313" key="7">
    <source>
        <dbReference type="EMBL" id="CAB3992801.1"/>
    </source>
</evidence>
<evidence type="ECO:0000256" key="4">
    <source>
        <dbReference type="ARBA" id="ARBA00022777"/>
    </source>
</evidence>
<keyword evidence="7" id="KW-0648">Protein biosynthesis</keyword>
<name>A0A7D9HXK3_PARCT</name>
<dbReference type="SMART" id="SM00811">
    <property type="entry name" value="Alpha_kinase"/>
    <property type="match status" value="1"/>
</dbReference>
<proteinExistence type="predicted"/>
<dbReference type="GO" id="GO:0004686">
    <property type="term" value="F:elongation factor-2 kinase activity"/>
    <property type="evidence" value="ECO:0007669"/>
    <property type="project" value="TreeGrafter"/>
</dbReference>
<organism evidence="7 8">
    <name type="scientific">Paramuricea clavata</name>
    <name type="common">Red gorgonian</name>
    <name type="synonym">Violescent sea-whip</name>
    <dbReference type="NCBI Taxonomy" id="317549"/>
    <lineage>
        <taxon>Eukaryota</taxon>
        <taxon>Metazoa</taxon>
        <taxon>Cnidaria</taxon>
        <taxon>Anthozoa</taxon>
        <taxon>Octocorallia</taxon>
        <taxon>Malacalcyonacea</taxon>
        <taxon>Plexauridae</taxon>
        <taxon>Paramuricea</taxon>
    </lineage>
</organism>
<dbReference type="AlphaFoldDB" id="A0A7D9HXK3"/>
<comment type="caution">
    <text evidence="7">The sequence shown here is derived from an EMBL/GenBank/DDBJ whole genome shotgun (WGS) entry which is preliminary data.</text>
</comment>
<evidence type="ECO:0000256" key="3">
    <source>
        <dbReference type="ARBA" id="ARBA00022741"/>
    </source>
</evidence>
<dbReference type="Proteomes" id="UP001152795">
    <property type="component" value="Unassembled WGS sequence"/>
</dbReference>